<evidence type="ECO:0000259" key="3">
    <source>
        <dbReference type="Pfam" id="PF23357"/>
    </source>
</evidence>
<evidence type="ECO:0000313" key="5">
    <source>
        <dbReference type="Proteomes" id="UP000505306"/>
    </source>
</evidence>
<gene>
    <name evidence="4" type="primary">gldG</name>
    <name evidence="4" type="ORF">G5B37_01560</name>
</gene>
<sequence length="561" mass="63211">MKNKFVYIVFVLLCIVAVNVVSHYVYSRFDMTQDKRYTLSKEAKETVATVNSPIVIDVFLQGNFPPEFKRLQIETEQLLAEFANYNPNIKFNFVNPLESDNPEALQQQFASQGMKGAQVEVRENGKVSTEIVYPWALAYFNERTVKIPLLKNTLGATSEERINNSVQNLEYAFAEGFHKLINAKSKRIAVVKGNGELDDRYVADLFSTLRDTYYTAPFTLDSAAVAPLRTLEQLNSFDLAVIAKPTEAFTDAEKYILDQFTMNGGASIWLVDGTELIENPENGNTVIIPRELNLGDFFFKYGVRINPNVLKDVYCAPIVMASGDERDAQYNKYPWLYHPLSASANDHPIVNNIEAVKFEYVSGIDTLPNAVKKTILLSSSPITKKQGTPIELDINKEIPEALSIVNQGPNPSEFNAGETPTAVLLEGEFPSVFSNRIKPFKLSAAIKDKTKSSPTRMLVISDGDVIKNQLDNGRPLELGFDKWTQAFYGNKEFLLNAVNYMLDDSGLINIRNKKIAVPFLDPQKTIAERSYWQLVNILLPLTLLAVFGFAFGYFRKRKYTR</sequence>
<proteinExistence type="predicted"/>
<evidence type="ECO:0000313" key="4">
    <source>
        <dbReference type="EMBL" id="QIE58299.1"/>
    </source>
</evidence>
<organism evidence="4 5">
    <name type="scientific">Rasiella rasia</name>
    <dbReference type="NCBI Taxonomy" id="2744027"/>
    <lineage>
        <taxon>Bacteria</taxon>
        <taxon>Pseudomonadati</taxon>
        <taxon>Bacteroidota</taxon>
        <taxon>Flavobacteriia</taxon>
        <taxon>Flavobacteriales</taxon>
        <taxon>Flavobacteriaceae</taxon>
        <taxon>Rasiella</taxon>
    </lineage>
</organism>
<evidence type="ECO:0000259" key="2">
    <source>
        <dbReference type="Pfam" id="PF09822"/>
    </source>
</evidence>
<feature type="transmembrane region" description="Helical" evidence="1">
    <location>
        <begin position="531"/>
        <end position="554"/>
    </location>
</feature>
<dbReference type="EMBL" id="CP049057">
    <property type="protein sequence ID" value="QIE58299.1"/>
    <property type="molecule type" value="Genomic_DNA"/>
</dbReference>
<protein>
    <submittedName>
        <fullName evidence="4">Gliding motility-associated ABC transporter substrate-binding protein GldG</fullName>
    </submittedName>
</protein>
<keyword evidence="1" id="KW-1133">Transmembrane helix</keyword>
<dbReference type="AlphaFoldDB" id="A0A6G6GIC5"/>
<dbReference type="InterPro" id="IPR019863">
    <property type="entry name" value="Motility-assoc_ABC-rel_GldG"/>
</dbReference>
<dbReference type="Proteomes" id="UP000505306">
    <property type="component" value="Chromosome"/>
</dbReference>
<keyword evidence="5" id="KW-1185">Reference proteome</keyword>
<accession>A0A6G6GIC5</accession>
<feature type="domain" description="DUF7088" evidence="3">
    <location>
        <begin position="33"/>
        <end position="138"/>
    </location>
</feature>
<dbReference type="KEGG" id="mgel:G5B37_01560"/>
<dbReference type="RefSeq" id="WP_164678306.1">
    <property type="nucleotide sequence ID" value="NZ_CP049057.1"/>
</dbReference>
<dbReference type="InterPro" id="IPR019196">
    <property type="entry name" value="ABC_transp_unknown"/>
</dbReference>
<dbReference type="InterPro" id="IPR055396">
    <property type="entry name" value="DUF7088"/>
</dbReference>
<reference evidence="4 5" key="1">
    <citation type="submission" date="2020-02" db="EMBL/GenBank/DDBJ databases">
        <title>Complete genome sequence of Flavobacteriaceae bacterium.</title>
        <authorList>
            <person name="Kim S.-J."/>
            <person name="Kim Y.-S."/>
            <person name="Kim K.-H."/>
        </authorList>
    </citation>
    <scope>NUCLEOTIDE SEQUENCE [LARGE SCALE GENOMIC DNA]</scope>
    <source>
        <strain evidence="4 5">RR4-40</strain>
    </source>
</reference>
<keyword evidence="1" id="KW-0812">Transmembrane</keyword>
<evidence type="ECO:0000256" key="1">
    <source>
        <dbReference type="SAM" id="Phobius"/>
    </source>
</evidence>
<feature type="domain" description="ABC-type uncharacterised transport system" evidence="2">
    <location>
        <begin position="186"/>
        <end position="497"/>
    </location>
</feature>
<dbReference type="NCBIfam" id="TIGR03521">
    <property type="entry name" value="GldG"/>
    <property type="match status" value="1"/>
</dbReference>
<dbReference type="Pfam" id="PF09822">
    <property type="entry name" value="ABC_transp_aux"/>
    <property type="match status" value="1"/>
</dbReference>
<dbReference type="Pfam" id="PF23357">
    <property type="entry name" value="DUF7088"/>
    <property type="match status" value="1"/>
</dbReference>
<keyword evidence="1" id="KW-0472">Membrane</keyword>
<feature type="transmembrane region" description="Helical" evidence="1">
    <location>
        <begin position="5"/>
        <end position="26"/>
    </location>
</feature>
<name>A0A6G6GIC5_9FLAO</name>